<reference evidence="4 5" key="1">
    <citation type="submission" date="2018-04" db="EMBL/GenBank/DDBJ databases">
        <title>Whole genome sequencing of Salmonella enterica.</title>
        <authorList>
            <person name="Bell R."/>
        </authorList>
    </citation>
    <scope>NUCLEOTIDE SEQUENCE [LARGE SCALE GENOMIC DNA]</scope>
    <source>
        <strain evidence="2 5">CFSAN058609</strain>
        <strain evidence="3 4">CFSAN058610</strain>
    </source>
</reference>
<dbReference type="PROSITE" id="PS50125">
    <property type="entry name" value="GUANYLATE_CYCLASE_2"/>
    <property type="match status" value="1"/>
</dbReference>
<dbReference type="GO" id="GO:0009190">
    <property type="term" value="P:cyclic nucleotide biosynthetic process"/>
    <property type="evidence" value="ECO:0007669"/>
    <property type="project" value="InterPro"/>
</dbReference>
<evidence type="ECO:0000313" key="3">
    <source>
        <dbReference type="EMBL" id="PUF54154.1"/>
    </source>
</evidence>
<dbReference type="PANTHER" id="PTHR43081">
    <property type="entry name" value="ADENYLATE CYCLASE, TERMINAL-DIFFERENTIATION SPECIFIC-RELATED"/>
    <property type="match status" value="1"/>
</dbReference>
<accession>A0A7Z1THK2</accession>
<protein>
    <submittedName>
        <fullName evidence="3">Adenylate/guanylate cyclase domain-containing protein</fullName>
    </submittedName>
</protein>
<dbReference type="SUPFAM" id="SSF55073">
    <property type="entry name" value="Nucleotide cyclase"/>
    <property type="match status" value="1"/>
</dbReference>
<dbReference type="InterPro" id="IPR029787">
    <property type="entry name" value="Nucleotide_cyclase"/>
</dbReference>
<dbReference type="EMBL" id="QARP01000006">
    <property type="protein sequence ID" value="PUF39849.1"/>
    <property type="molecule type" value="Genomic_DNA"/>
</dbReference>
<feature type="domain" description="Guanylate cyclase" evidence="1">
    <location>
        <begin position="1"/>
        <end position="141"/>
    </location>
</feature>
<name>A0A7Z1THK2_SALET</name>
<dbReference type="InterPro" id="IPR040511">
    <property type="entry name" value="AGS_C"/>
</dbReference>
<evidence type="ECO:0000259" key="1">
    <source>
        <dbReference type="PROSITE" id="PS50125"/>
    </source>
</evidence>
<dbReference type="GO" id="GO:0004016">
    <property type="term" value="F:adenylate cyclase activity"/>
    <property type="evidence" value="ECO:0007669"/>
    <property type="project" value="UniProtKB-ARBA"/>
</dbReference>
<evidence type="ECO:0000313" key="2">
    <source>
        <dbReference type="EMBL" id="PUF39849.1"/>
    </source>
</evidence>
<evidence type="ECO:0000313" key="4">
    <source>
        <dbReference type="Proteomes" id="UP000251351"/>
    </source>
</evidence>
<dbReference type="Proteomes" id="UP000251351">
    <property type="component" value="Unassembled WGS sequence"/>
</dbReference>
<organism evidence="3 4">
    <name type="scientific">Salmonella enterica I</name>
    <dbReference type="NCBI Taxonomy" id="59201"/>
    <lineage>
        <taxon>Bacteria</taxon>
        <taxon>Pseudomonadati</taxon>
        <taxon>Pseudomonadota</taxon>
        <taxon>Gammaproteobacteria</taxon>
        <taxon>Enterobacterales</taxon>
        <taxon>Enterobacteriaceae</taxon>
        <taxon>Salmonella</taxon>
    </lineage>
</organism>
<evidence type="ECO:0000313" key="5">
    <source>
        <dbReference type="Proteomes" id="UP000251540"/>
    </source>
</evidence>
<sequence>MFFDISGSTKLGRMYSPDIVFNIKNTIIKYVIEIIQAFDGHVHRIMGDAVMAFFRDEEKVNVRREIDSAIDAINASVYILEFMKQVITPVLGDIGAERPVGVRVGIDYAKHDEIVWGNYGASGAFEITATSYFVDIAAKLQQTAKTNKVMIGHNLKELLGFGNEYLSILTKEKKDEYGRKIDKQYPYVRPNYVVRGAATNYRQYELKNDEYFKLLPYGLSETRISVELHVSKNNITSINRCPCSISLDKGASLDFRVRFTHPVTENLTLESEKTNTGPDAASHGETKPVLRSSNMEYFGGCYHGVIHESTKYHGLHHMKIKVVNNNHQVLDETVFSIYIM</sequence>
<gene>
    <name evidence="3" type="ORF">DAX73_23740</name>
    <name evidence="2" type="ORF">DAX92_07585</name>
</gene>
<comment type="caution">
    <text evidence="3">The sequence shown here is derived from an EMBL/GenBank/DDBJ whole genome shotgun (WGS) entry which is preliminary data.</text>
</comment>
<dbReference type="InterPro" id="IPR001054">
    <property type="entry name" value="A/G_cyclase"/>
</dbReference>
<dbReference type="GO" id="GO:0035556">
    <property type="term" value="P:intracellular signal transduction"/>
    <property type="evidence" value="ECO:0007669"/>
    <property type="project" value="InterPro"/>
</dbReference>
<dbReference type="CDD" id="cd07302">
    <property type="entry name" value="CHD"/>
    <property type="match status" value="1"/>
</dbReference>
<dbReference type="Pfam" id="PF00211">
    <property type="entry name" value="Guanylate_cyc"/>
    <property type="match status" value="1"/>
</dbReference>
<dbReference type="EMBL" id="QARO01000029">
    <property type="protein sequence ID" value="PUF54154.1"/>
    <property type="molecule type" value="Genomic_DNA"/>
</dbReference>
<proteinExistence type="predicted"/>
<dbReference type="AlphaFoldDB" id="A0A7Z1THK2"/>
<dbReference type="Gene3D" id="3.30.70.1230">
    <property type="entry name" value="Nucleotide cyclase"/>
    <property type="match status" value="1"/>
</dbReference>
<dbReference type="Pfam" id="PF18134">
    <property type="entry name" value="AGS_C"/>
    <property type="match status" value="1"/>
</dbReference>
<dbReference type="Proteomes" id="UP000251540">
    <property type="component" value="Unassembled WGS sequence"/>
</dbReference>
<dbReference type="InterPro" id="IPR050697">
    <property type="entry name" value="Adenylyl/Guanylyl_Cyclase_3/4"/>
</dbReference>
<dbReference type="PANTHER" id="PTHR43081:SF1">
    <property type="entry name" value="ADENYLATE CYCLASE, TERMINAL-DIFFERENTIATION SPECIFIC"/>
    <property type="match status" value="1"/>
</dbReference>